<dbReference type="EMBL" id="QIBX01000011">
    <property type="protein sequence ID" value="RNL39527.1"/>
    <property type="molecule type" value="Genomic_DNA"/>
</dbReference>
<evidence type="ECO:0000313" key="2">
    <source>
        <dbReference type="EMBL" id="RNL39527.1"/>
    </source>
</evidence>
<comment type="caution">
    <text evidence="2">The sequence shown here is derived from an EMBL/GenBank/DDBJ whole genome shotgun (WGS) entry which is preliminary data.</text>
</comment>
<evidence type="ECO:0000313" key="3">
    <source>
        <dbReference type="Proteomes" id="UP000269591"/>
    </source>
</evidence>
<reference evidence="3" key="1">
    <citation type="submission" date="2018-05" db="EMBL/GenBank/DDBJ databases">
        <title>Genome Sequencing of selected type strains of the family Eggerthellaceae.</title>
        <authorList>
            <person name="Danylec N."/>
            <person name="Stoll D.A."/>
            <person name="Doetsch A."/>
            <person name="Huch M."/>
        </authorList>
    </citation>
    <scope>NUCLEOTIDE SEQUENCE [LARGE SCALE GENOMIC DNA]</scope>
    <source>
        <strain evidence="3">DSM 24851</strain>
    </source>
</reference>
<gene>
    <name evidence="2" type="ORF">DMP06_06995</name>
</gene>
<feature type="region of interest" description="Disordered" evidence="1">
    <location>
        <begin position="73"/>
        <end position="92"/>
    </location>
</feature>
<evidence type="ECO:0000256" key="1">
    <source>
        <dbReference type="SAM" id="MobiDB-lite"/>
    </source>
</evidence>
<keyword evidence="3" id="KW-1185">Reference proteome</keyword>
<dbReference type="Proteomes" id="UP000269591">
    <property type="component" value="Unassembled WGS sequence"/>
</dbReference>
<name>A0A3N0AXC4_9ACTN</name>
<sequence>MGQADLVLGEGLSTPRGELGARDVFGEHARPGAAQGTQRTQGPCPMHNPLSATHRALPIEHYLKINTEQVDTKDLSETKEKGEGWTLQGAIL</sequence>
<organism evidence="2 3">
    <name type="scientific">Slackia equolifaciens</name>
    <dbReference type="NCBI Taxonomy" id="498718"/>
    <lineage>
        <taxon>Bacteria</taxon>
        <taxon>Bacillati</taxon>
        <taxon>Actinomycetota</taxon>
        <taxon>Coriobacteriia</taxon>
        <taxon>Eggerthellales</taxon>
        <taxon>Eggerthellaceae</taxon>
        <taxon>Slackia</taxon>
    </lineage>
</organism>
<protein>
    <submittedName>
        <fullName evidence="2">Uncharacterized protein</fullName>
    </submittedName>
</protein>
<feature type="compositionally biased region" description="Basic and acidic residues" evidence="1">
    <location>
        <begin position="73"/>
        <end position="83"/>
    </location>
</feature>
<dbReference type="AlphaFoldDB" id="A0A3N0AXC4"/>
<accession>A0A3N0AXC4</accession>
<proteinExistence type="predicted"/>